<keyword evidence="3" id="KW-1185">Reference proteome</keyword>
<evidence type="ECO:0000313" key="3">
    <source>
        <dbReference type="Proteomes" id="UP001623348"/>
    </source>
</evidence>
<dbReference type="Proteomes" id="UP001623348">
    <property type="component" value="Unassembled WGS sequence"/>
</dbReference>
<proteinExistence type="predicted"/>
<reference evidence="2 3" key="1">
    <citation type="submission" date="2024-06" db="EMBL/GenBank/DDBJ databases">
        <title>The draft genome of Grus japonensis, version 3.</title>
        <authorList>
            <person name="Nabeshima K."/>
            <person name="Suzuki S."/>
            <person name="Onuma M."/>
        </authorList>
    </citation>
    <scope>NUCLEOTIDE SEQUENCE [LARGE SCALE GENOMIC DNA]</scope>
    <source>
        <strain evidence="2 3">451A</strain>
    </source>
</reference>
<sequence length="208" mass="22604">MVPGGPAWCLLVGLCALVPPATTQGGPEEDVPPSTRTEELGYHLAQDGDPLQDPQRCGITFHTPNPCSPPGPPLSSSRDELDHLKSLLQDTKATLKDVETAAMLEDNQTRYQDIITEALPAIHGANLEFQESLDNVRRELEAHVAEADHPRTAEKKEKLRKGVRVVAHMLRLTGRLAQTLDAASHRLHAELSRRLQSSAARAAAATEP</sequence>
<dbReference type="AlphaFoldDB" id="A0ABC9WIE2"/>
<accession>A0ABC9WIE2</accession>
<protein>
    <submittedName>
        <fullName evidence="2">Uncharacterized protein</fullName>
    </submittedName>
</protein>
<dbReference type="EMBL" id="BAAFJT010000003">
    <property type="protein sequence ID" value="GAB0185245.1"/>
    <property type="molecule type" value="Genomic_DNA"/>
</dbReference>
<organism evidence="2 3">
    <name type="scientific">Grus japonensis</name>
    <name type="common">Japanese crane</name>
    <name type="synonym">Red-crowned crane</name>
    <dbReference type="NCBI Taxonomy" id="30415"/>
    <lineage>
        <taxon>Eukaryota</taxon>
        <taxon>Metazoa</taxon>
        <taxon>Chordata</taxon>
        <taxon>Craniata</taxon>
        <taxon>Vertebrata</taxon>
        <taxon>Euteleostomi</taxon>
        <taxon>Archelosauria</taxon>
        <taxon>Archosauria</taxon>
        <taxon>Dinosauria</taxon>
        <taxon>Saurischia</taxon>
        <taxon>Theropoda</taxon>
        <taxon>Coelurosauria</taxon>
        <taxon>Aves</taxon>
        <taxon>Neognathae</taxon>
        <taxon>Neoaves</taxon>
        <taxon>Gruiformes</taxon>
        <taxon>Gruidae</taxon>
        <taxon>Grus</taxon>
    </lineage>
</organism>
<feature type="signal peptide" evidence="1">
    <location>
        <begin position="1"/>
        <end position="23"/>
    </location>
</feature>
<feature type="chain" id="PRO_5044744615" evidence="1">
    <location>
        <begin position="24"/>
        <end position="208"/>
    </location>
</feature>
<name>A0ABC9WIE2_GRUJA</name>
<evidence type="ECO:0000256" key="1">
    <source>
        <dbReference type="SAM" id="SignalP"/>
    </source>
</evidence>
<gene>
    <name evidence="2" type="ORF">GRJ2_000989800</name>
</gene>
<evidence type="ECO:0000313" key="2">
    <source>
        <dbReference type="EMBL" id="GAB0185245.1"/>
    </source>
</evidence>
<keyword evidence="1" id="KW-0732">Signal</keyword>
<comment type="caution">
    <text evidence="2">The sequence shown here is derived from an EMBL/GenBank/DDBJ whole genome shotgun (WGS) entry which is preliminary data.</text>
</comment>